<dbReference type="GO" id="GO:0005576">
    <property type="term" value="C:extracellular region"/>
    <property type="evidence" value="ECO:0007669"/>
    <property type="project" value="UniProtKB-SubCell"/>
</dbReference>
<dbReference type="PANTHER" id="PTHR11319">
    <property type="entry name" value="G PROTEIN-COUPLED RECEPTOR-RELATED"/>
    <property type="match status" value="1"/>
</dbReference>
<keyword evidence="10" id="KW-0998">Cell outer membrane</keyword>
<feature type="signal peptide" evidence="12">
    <location>
        <begin position="1"/>
        <end position="24"/>
    </location>
</feature>
<dbReference type="STRING" id="2880.D7G5Y7"/>
<evidence type="ECO:0000256" key="4">
    <source>
        <dbReference type="ARBA" id="ARBA00022525"/>
    </source>
</evidence>
<organism evidence="14 15">
    <name type="scientific">Ectocarpus siliculosus</name>
    <name type="common">Brown alga</name>
    <name type="synonym">Conferva siliculosa</name>
    <dbReference type="NCBI Taxonomy" id="2880"/>
    <lineage>
        <taxon>Eukaryota</taxon>
        <taxon>Sar</taxon>
        <taxon>Stramenopiles</taxon>
        <taxon>Ochrophyta</taxon>
        <taxon>PX clade</taxon>
        <taxon>Phaeophyceae</taxon>
        <taxon>Ectocarpales</taxon>
        <taxon>Ectocarpaceae</taxon>
        <taxon>Ectocarpus</taxon>
    </lineage>
</organism>
<evidence type="ECO:0000256" key="11">
    <source>
        <dbReference type="SAM" id="Phobius"/>
    </source>
</evidence>
<keyword evidence="4" id="KW-0964">Secreted</keyword>
<dbReference type="Proteomes" id="UP000002630">
    <property type="component" value="Unassembled WGS sequence"/>
</dbReference>
<feature type="transmembrane region" description="Helical" evidence="11">
    <location>
        <begin position="2026"/>
        <end position="2049"/>
    </location>
</feature>
<evidence type="ECO:0000256" key="8">
    <source>
        <dbReference type="ARBA" id="ARBA00023157"/>
    </source>
</evidence>
<evidence type="ECO:0000256" key="3">
    <source>
        <dbReference type="ARBA" id="ARBA00004613"/>
    </source>
</evidence>
<keyword evidence="7 11" id="KW-0472">Membrane</keyword>
<evidence type="ECO:0000256" key="1">
    <source>
        <dbReference type="ARBA" id="ARBA00004196"/>
    </source>
</evidence>
<evidence type="ECO:0000256" key="7">
    <source>
        <dbReference type="ARBA" id="ARBA00023136"/>
    </source>
</evidence>
<dbReference type="Gene3D" id="3.30.300.320">
    <property type="match status" value="1"/>
</dbReference>
<keyword evidence="11" id="KW-0812">Transmembrane</keyword>
<feature type="domain" description="LNR" evidence="13">
    <location>
        <begin position="22"/>
        <end position="58"/>
    </location>
</feature>
<evidence type="ECO:0000256" key="12">
    <source>
        <dbReference type="SAM" id="SignalP"/>
    </source>
</evidence>
<dbReference type="SMART" id="SM00004">
    <property type="entry name" value="NL"/>
    <property type="match status" value="4"/>
</dbReference>
<dbReference type="OrthoDB" id="5950997at2759"/>
<keyword evidence="9" id="KW-0325">Glycoprotein</keyword>
<dbReference type="InterPro" id="IPR003368">
    <property type="entry name" value="POMP_repeat"/>
</dbReference>
<evidence type="ECO:0000256" key="2">
    <source>
        <dbReference type="ARBA" id="ARBA00004442"/>
    </source>
</evidence>
<evidence type="ECO:0000256" key="10">
    <source>
        <dbReference type="ARBA" id="ARBA00023237"/>
    </source>
</evidence>
<feature type="transmembrane region" description="Helical" evidence="11">
    <location>
        <begin position="1759"/>
        <end position="1778"/>
    </location>
</feature>
<dbReference type="InParanoid" id="D7G5Y7"/>
<gene>
    <name evidence="14" type="ORF">Esi_0691_0002</name>
</gene>
<keyword evidence="6" id="KW-0677">Repeat</keyword>
<feature type="domain" description="LNR" evidence="13">
    <location>
        <begin position="142"/>
        <end position="178"/>
    </location>
</feature>
<dbReference type="InterPro" id="IPR000800">
    <property type="entry name" value="Notch_dom"/>
</dbReference>
<feature type="transmembrane region" description="Helical" evidence="11">
    <location>
        <begin position="1876"/>
        <end position="1898"/>
    </location>
</feature>
<feature type="transmembrane region" description="Helical" evidence="11">
    <location>
        <begin position="1826"/>
        <end position="1847"/>
    </location>
</feature>
<protein>
    <submittedName>
        <fullName evidence="14">Polymorphic Outer membrane protein G/I family</fullName>
    </submittedName>
</protein>
<feature type="transmembrane region" description="Helical" evidence="11">
    <location>
        <begin position="1678"/>
        <end position="1703"/>
    </location>
</feature>
<feature type="transmembrane region" description="Helical" evidence="11">
    <location>
        <begin position="1987"/>
        <end position="2006"/>
    </location>
</feature>
<feature type="domain" description="LNR" evidence="13">
    <location>
        <begin position="76"/>
        <end position="114"/>
    </location>
</feature>
<keyword evidence="11" id="KW-1133">Transmembrane helix</keyword>
<proteinExistence type="predicted"/>
<evidence type="ECO:0000313" key="15">
    <source>
        <dbReference type="Proteomes" id="UP000002630"/>
    </source>
</evidence>
<evidence type="ECO:0000256" key="6">
    <source>
        <dbReference type="ARBA" id="ARBA00022737"/>
    </source>
</evidence>
<dbReference type="InterPro" id="IPR006626">
    <property type="entry name" value="PbH1"/>
</dbReference>
<dbReference type="Gene3D" id="4.10.470.20">
    <property type="match status" value="1"/>
</dbReference>
<dbReference type="EMBL" id="FN649760">
    <property type="protein sequence ID" value="CBJ33907.1"/>
    <property type="molecule type" value="Genomic_DNA"/>
</dbReference>
<evidence type="ECO:0000256" key="5">
    <source>
        <dbReference type="ARBA" id="ARBA00022729"/>
    </source>
</evidence>
<evidence type="ECO:0000259" key="13">
    <source>
        <dbReference type="SMART" id="SM00004"/>
    </source>
</evidence>
<dbReference type="SMART" id="SM00710">
    <property type="entry name" value="PbH1"/>
    <property type="match status" value="16"/>
</dbReference>
<accession>D7G5Y7</accession>
<dbReference type="SUPFAM" id="SSF51126">
    <property type="entry name" value="Pectin lyase-like"/>
    <property type="match status" value="3"/>
</dbReference>
<dbReference type="InterPro" id="IPR011050">
    <property type="entry name" value="Pectin_lyase_fold/virulence"/>
</dbReference>
<feature type="chain" id="PRO_5003096077" evidence="12">
    <location>
        <begin position="25"/>
        <end position="2086"/>
    </location>
</feature>
<evidence type="ECO:0000313" key="14">
    <source>
        <dbReference type="EMBL" id="CBJ33907.1"/>
    </source>
</evidence>
<keyword evidence="15" id="KW-1185">Reference proteome</keyword>
<dbReference type="Pfam" id="PF02415">
    <property type="entry name" value="Chlam_PMP"/>
    <property type="match status" value="6"/>
</dbReference>
<feature type="transmembrane region" description="Helical" evidence="11">
    <location>
        <begin position="1959"/>
        <end position="1980"/>
    </location>
</feature>
<comment type="subcellular location">
    <subcellularLocation>
        <location evidence="1">Cell envelope</location>
    </subcellularLocation>
    <subcellularLocation>
        <location evidence="2">Cell outer membrane</location>
    </subcellularLocation>
    <subcellularLocation>
        <location evidence="3">Secreted</location>
    </subcellularLocation>
</comment>
<dbReference type="eggNOG" id="ENOG502S176">
    <property type="taxonomic scope" value="Eukaryota"/>
</dbReference>
<keyword evidence="5 12" id="KW-0732">Signal</keyword>
<name>D7G5Y7_ECTSI</name>
<keyword evidence="8" id="KW-1015">Disulfide bond</keyword>
<dbReference type="PROSITE" id="PS51257">
    <property type="entry name" value="PROKAR_LIPOPROTEIN"/>
    <property type="match status" value="1"/>
</dbReference>
<feature type="transmembrane region" description="Helical" evidence="11">
    <location>
        <begin position="1784"/>
        <end position="1805"/>
    </location>
</feature>
<evidence type="ECO:0000256" key="9">
    <source>
        <dbReference type="ARBA" id="ARBA00023180"/>
    </source>
</evidence>
<feature type="domain" description="LNR" evidence="13">
    <location>
        <begin position="207"/>
        <end position="243"/>
    </location>
</feature>
<dbReference type="PANTHER" id="PTHR11319:SF35">
    <property type="entry name" value="OUTER MEMBRANE PROTEIN PMPC-RELATED"/>
    <property type="match status" value="1"/>
</dbReference>
<reference evidence="14 15" key="1">
    <citation type="journal article" date="2010" name="Nature">
        <title>The Ectocarpus genome and the independent evolution of multicellularity in brown algae.</title>
        <authorList>
            <person name="Cock J.M."/>
            <person name="Sterck L."/>
            <person name="Rouze P."/>
            <person name="Scornet D."/>
            <person name="Allen A.E."/>
            <person name="Amoutzias G."/>
            <person name="Anthouard V."/>
            <person name="Artiguenave F."/>
            <person name="Aury J.M."/>
            <person name="Badger J.H."/>
            <person name="Beszteri B."/>
            <person name="Billiau K."/>
            <person name="Bonnet E."/>
            <person name="Bothwell J.H."/>
            <person name="Bowler C."/>
            <person name="Boyen C."/>
            <person name="Brownlee C."/>
            <person name="Carrano C.J."/>
            <person name="Charrier B."/>
            <person name="Cho G.Y."/>
            <person name="Coelho S.M."/>
            <person name="Collen J."/>
            <person name="Corre E."/>
            <person name="Da Silva C."/>
            <person name="Delage L."/>
            <person name="Delaroque N."/>
            <person name="Dittami S.M."/>
            <person name="Doulbeau S."/>
            <person name="Elias M."/>
            <person name="Farnham G."/>
            <person name="Gachon C.M."/>
            <person name="Gschloessl B."/>
            <person name="Heesch S."/>
            <person name="Jabbari K."/>
            <person name="Jubin C."/>
            <person name="Kawai H."/>
            <person name="Kimura K."/>
            <person name="Kloareg B."/>
            <person name="Kupper F.C."/>
            <person name="Lang D."/>
            <person name="Le Bail A."/>
            <person name="Leblanc C."/>
            <person name="Lerouge P."/>
            <person name="Lohr M."/>
            <person name="Lopez P.J."/>
            <person name="Martens C."/>
            <person name="Maumus F."/>
            <person name="Michel G."/>
            <person name="Miranda-Saavedra D."/>
            <person name="Morales J."/>
            <person name="Moreau H."/>
            <person name="Motomura T."/>
            <person name="Nagasato C."/>
            <person name="Napoli C.A."/>
            <person name="Nelson D.R."/>
            <person name="Nyvall-Collen P."/>
            <person name="Peters A.F."/>
            <person name="Pommier C."/>
            <person name="Potin P."/>
            <person name="Poulain J."/>
            <person name="Quesneville H."/>
            <person name="Read B."/>
            <person name="Rensing S.A."/>
            <person name="Ritter A."/>
            <person name="Rousvoal S."/>
            <person name="Samanta M."/>
            <person name="Samson G."/>
            <person name="Schroeder D.C."/>
            <person name="Segurens B."/>
            <person name="Strittmatter M."/>
            <person name="Tonon T."/>
            <person name="Tregear J.W."/>
            <person name="Valentin K."/>
            <person name="von Dassow P."/>
            <person name="Yamagishi T."/>
            <person name="Van de Peer Y."/>
            <person name="Wincker P."/>
        </authorList>
    </citation>
    <scope>NUCLEOTIDE SEQUENCE [LARGE SCALE GENOMIC DNA]</scope>
    <source>
        <strain evidence="15">Ec32 / CCAP1310/4</strain>
    </source>
</reference>
<sequence>MMDRYSIVVSFVAALGSCFYGGTAQYANCNGTVTDIGNGQCDAVLNVPSCGYDGGDCCPCTCVDGPTHSCSTSDFDCMYPDCGGSECHEDWAKDGFCDLVNNHPSCDYDGGDCCECSCIDGPDYGCGSIGFACLDPDCGNTTETAPENTTCEESWMNDGYCDSSNNYPSCDYDGGDCCECSCVDGHDYECGSNGFSCLDPACFDPALVAEFPDCDAGWLGLGDGFCDSELNTASCGWDGGDCCVCSCNGTACSISDFDCFDPNADEFFECQAPPPATLPCSVEVQLTWLVETPLQAQTLAAAVNCSGSFEVEWRGRVAIVDPIYIGGGTVLTITGDGASSVIDGNTLTRLFTVNNAVLHLSNLNISNGASIVGGAIAAANSSLTFNGTNFVGNQATRYGGGVYVIDGSDVSCVGGGTLADNTADVDGGAMFVTGDSVVSCGSSWVNNSAGNSGGAVVVHDGSSISWGDGATFAANSAGWGGAVRLSNGSHASWSGETAFNENKAAYYGGAFVVFDGSSAGWTGDTLLADNQAGLYGGAIAVVNSHVSCDSEGLTSTFSGNAAQSDGGAVYLYSESSIALSGSIVFDGNSAVEGGGGAIVISSNCSATWDGLMSFTGNSANLSGGALMAFDARHVGCSGETKFSGNSATVGWGGGVFLANSSMSWSGKMEMTNNTADLGGGAIFMTSSAVSWTGDTAVFADNQAGEGGAVAAADNSTLSWSEDISRDTDGPTSTFSGNTAQYNGGAVSLNSESSIALGGNSSFDGNSAVDGGGGAIAIGGNCTAIWGGLMSFTGNSANLTGGALMAWDARYVGCSGETEFVGNSATVDWGGGICLAYSTMSWSGKMEMKNNTAGWAGGAIFLGMSEVSWTGDTVFADNRAGAGGAVYVAVNSNLSWSGDGNTVFDDNQAGYGGAIAVQDSHVSCDTEEPTSTFSGNSAQYDGGAVHLEFESSIALSGNTVFHGNSAVRGGGGAITIESNCTAAWDGLMSFTGNSANLSGGALMALDALHVGCSGETKFSGNSATVGWGGGVLLANSSMSWSGKMEMTNNTADLGGGAIFMTSSAVSWTGDTAVFADNQAGEGGAVAAAHNSTLSWSEDISRDTDGPTSTFSGNTAQYNGGAVSLNSASSIALGGNTSFDGNSAVDGGGGAIAIGGNCTAIWGGLMSFTGNSANLTGGALLAIDALCVCSGETKFSGNSARIAGGGVVLLRSDMTWSGKMEMTNNTAGWTGGAIFVGTSEVSWTGDTEFLENKADAGGAVSAVDSVRLSWSDGTTTFTDNSATISGTFLEGGALYVGIDSEVSWSSETTFTGNEANSSGGAIFIYDGSLVGWTGHTKFSSNSAGADGGVVGSSVMDPEFNRESNLTINGHTIFTNNTCGANGGVLALLGGGLHVEFGAAGVVFSNNTAAVAGGAVFVSGADVGPVLSDVLFEANVAQVGGAVSTVGSGNLKEYAGLAPPNPTIFTRCRFVNNQAAATGGAVETAAGQDVFVDCLFKNNQAGTGGALRLAGTATLENCSFVENVSEDGGGAAVSNIGSISKMDNISYRGNVFSCALGMFLDFNASGDPNEAACDGCQTPCDDDGCFEEPPLVPICALAMEHTGSAGGTNNITLLRVDDGFWRATPYAIDVLPCYNANACLAGVTNSSGSCLDGYEGPYCSICSDGYTAGLSFKCSECSDSAGGIILASFLAVVALLVAVAVVSYVVSDKVGEGSRGTVERLGRYIPLQSAKIVVVSWQILTQFTAVANVTYPDVYQRFLDGLGVFNFDLSWVLSAGCIVVVDFHDRLLISTIGPIVALLFLCWTYAAATRINRGATETLQVIWNRHVSMVLLLTVFVYSSVSSTLFQTFACESLADGETYLRADYRITCDSSKHKALQVYAGVMVVVYTVGIPALYGVLLFRDRDVLKRSGADREETARVISTSELWKPYKPSVFYYEVIECGRRVLLAGVVVFIYPNTAPQIAITLLMAFAFVVVSEGLAPYASRWDTWLSRMGHAVVFVSMYVALLLKVDVSNERVESQRVFEVVLVAAHACMILVIVIETVVLTCALTVGERDGPALRFWKALFRSRQETIPSSDDVSEVELSPIG</sequence>